<dbReference type="OrthoDB" id="9814572at2"/>
<dbReference type="PATRIC" id="fig|1191523.3.peg.126"/>
<protein>
    <recommendedName>
        <fullName evidence="3">site-specific DNA-methyltransferase (adenine-specific)</fullName>
        <ecNumber evidence="3">2.1.1.72</ecNumber>
    </recommendedName>
</protein>
<feature type="domain" description="Type I restriction modification DNA specificity" evidence="11">
    <location>
        <begin position="467"/>
        <end position="628"/>
    </location>
</feature>
<feature type="domain" description="Type I restriction modification DNA specificity" evidence="11">
    <location>
        <begin position="676"/>
        <end position="837"/>
    </location>
</feature>
<feature type="coiled-coil region" evidence="10">
    <location>
        <begin position="836"/>
        <end position="863"/>
    </location>
</feature>
<gene>
    <name evidence="13" type="ordered locus">MROS_0122</name>
</gene>
<keyword evidence="5" id="KW-0808">Transferase</keyword>
<dbReference type="PROSITE" id="PS00092">
    <property type="entry name" value="N6_MTASE"/>
    <property type="match status" value="1"/>
</dbReference>
<dbReference type="Proteomes" id="UP000009011">
    <property type="component" value="Chromosome"/>
</dbReference>
<dbReference type="GO" id="GO:0003677">
    <property type="term" value="F:DNA binding"/>
    <property type="evidence" value="ECO:0007669"/>
    <property type="project" value="UniProtKB-KW"/>
</dbReference>
<name>I7A061_MELRP</name>
<dbReference type="InterPro" id="IPR003356">
    <property type="entry name" value="DNA_methylase_A-5"/>
</dbReference>
<comment type="catalytic activity">
    <reaction evidence="9">
        <text>a 2'-deoxyadenosine in DNA + S-adenosyl-L-methionine = an N(6)-methyl-2'-deoxyadenosine in DNA + S-adenosyl-L-homocysteine + H(+)</text>
        <dbReference type="Rhea" id="RHEA:15197"/>
        <dbReference type="Rhea" id="RHEA-COMP:12418"/>
        <dbReference type="Rhea" id="RHEA-COMP:12419"/>
        <dbReference type="ChEBI" id="CHEBI:15378"/>
        <dbReference type="ChEBI" id="CHEBI:57856"/>
        <dbReference type="ChEBI" id="CHEBI:59789"/>
        <dbReference type="ChEBI" id="CHEBI:90615"/>
        <dbReference type="ChEBI" id="CHEBI:90616"/>
        <dbReference type="EC" id="2.1.1.72"/>
    </reaction>
</comment>
<organism evidence="13 14">
    <name type="scientific">Melioribacter roseus (strain DSM 23840 / JCM 17771 / VKM B-2668 / P3M-2)</name>
    <dbReference type="NCBI Taxonomy" id="1191523"/>
    <lineage>
        <taxon>Bacteria</taxon>
        <taxon>Pseudomonadati</taxon>
        <taxon>Ignavibacteriota</taxon>
        <taxon>Ignavibacteria</taxon>
        <taxon>Ignavibacteriales</taxon>
        <taxon>Melioribacteraceae</taxon>
        <taxon>Melioribacter</taxon>
    </lineage>
</organism>
<dbReference type="KEGG" id="mro:MROS_0122"/>
<keyword evidence="4 13" id="KW-0489">Methyltransferase</keyword>
<dbReference type="Gene3D" id="3.90.220.20">
    <property type="entry name" value="DNA methylase specificity domains"/>
    <property type="match status" value="2"/>
</dbReference>
<evidence type="ECO:0000259" key="11">
    <source>
        <dbReference type="Pfam" id="PF01420"/>
    </source>
</evidence>
<dbReference type="InterPro" id="IPR038333">
    <property type="entry name" value="T1MK-like_N_sf"/>
</dbReference>
<evidence type="ECO:0000256" key="8">
    <source>
        <dbReference type="ARBA" id="ARBA00023125"/>
    </source>
</evidence>
<dbReference type="PANTHER" id="PTHR42933">
    <property type="entry name" value="SLR6095 PROTEIN"/>
    <property type="match status" value="1"/>
</dbReference>
<dbReference type="eggNOG" id="COG0732">
    <property type="taxonomic scope" value="Bacteria"/>
</dbReference>
<keyword evidence="10" id="KW-0175">Coiled coil</keyword>
<dbReference type="GO" id="GO:0008170">
    <property type="term" value="F:N-methyltransferase activity"/>
    <property type="evidence" value="ECO:0007669"/>
    <property type="project" value="InterPro"/>
</dbReference>
<comment type="similarity">
    <text evidence="2">Belongs to the type-I restriction system S methylase family.</text>
</comment>
<keyword evidence="14" id="KW-1185">Reference proteome</keyword>
<evidence type="ECO:0000256" key="10">
    <source>
        <dbReference type="SAM" id="Coils"/>
    </source>
</evidence>
<keyword evidence="8" id="KW-0238">DNA-binding</keyword>
<dbReference type="InterPro" id="IPR002052">
    <property type="entry name" value="DNA_methylase_N6_adenine_CS"/>
</dbReference>
<dbReference type="Gene3D" id="1.20.1260.30">
    <property type="match status" value="1"/>
</dbReference>
<dbReference type="GO" id="GO:0032259">
    <property type="term" value="P:methylation"/>
    <property type="evidence" value="ECO:0007669"/>
    <property type="project" value="UniProtKB-KW"/>
</dbReference>
<dbReference type="GO" id="GO:0009007">
    <property type="term" value="F:site-specific DNA-methyltransferase (adenine-specific) activity"/>
    <property type="evidence" value="ECO:0007669"/>
    <property type="project" value="UniProtKB-EC"/>
</dbReference>
<dbReference type="AlphaFoldDB" id="I7A061"/>
<dbReference type="PANTHER" id="PTHR42933:SF3">
    <property type="entry name" value="TYPE I RESTRICTION ENZYME MJAVIII METHYLASE SUBUNIT"/>
    <property type="match status" value="1"/>
</dbReference>
<dbReference type="HOGENOM" id="CLU_331130_0_0_10"/>
<dbReference type="RefSeq" id="WP_014854803.1">
    <property type="nucleotide sequence ID" value="NC_018178.1"/>
</dbReference>
<evidence type="ECO:0000259" key="12">
    <source>
        <dbReference type="Pfam" id="PF02384"/>
    </source>
</evidence>
<evidence type="ECO:0000256" key="3">
    <source>
        <dbReference type="ARBA" id="ARBA00011900"/>
    </source>
</evidence>
<keyword evidence="6" id="KW-0949">S-adenosyl-L-methionine</keyword>
<keyword evidence="7" id="KW-0680">Restriction system</keyword>
<dbReference type="STRING" id="1191523.MROS_0122"/>
<dbReference type="CDD" id="cd16961">
    <property type="entry name" value="RMtype1_S_TRD-CR_like"/>
    <property type="match status" value="1"/>
</dbReference>
<dbReference type="GO" id="GO:0009307">
    <property type="term" value="P:DNA restriction-modification system"/>
    <property type="evidence" value="ECO:0007669"/>
    <property type="project" value="UniProtKB-KW"/>
</dbReference>
<reference evidence="13 14" key="1">
    <citation type="journal article" date="2013" name="PLoS ONE">
        <title>Genomic analysis of Melioribacter roseus, facultatively anaerobic organotrophic bacterium representing a novel deep lineage within Bacteriodetes/Chlorobi group.</title>
        <authorList>
            <person name="Kadnikov V.V."/>
            <person name="Mardanov A.V."/>
            <person name="Podosokorskaya O.A."/>
            <person name="Gavrilov S.N."/>
            <person name="Kublanov I.V."/>
            <person name="Beletsky A.V."/>
            <person name="Bonch-Osmolovskaya E.A."/>
            <person name="Ravin N.V."/>
        </authorList>
    </citation>
    <scope>NUCLEOTIDE SEQUENCE [LARGE SCALE GENOMIC DNA]</scope>
    <source>
        <strain evidence="14">JCM 17771 / P3M-2</strain>
    </source>
</reference>
<proteinExistence type="inferred from homology"/>
<comment type="similarity">
    <text evidence="1">Belongs to the N(4)/N(6)-methyltransferase family.</text>
</comment>
<dbReference type="Gene3D" id="3.40.50.150">
    <property type="entry name" value="Vaccinia Virus protein VP39"/>
    <property type="match status" value="1"/>
</dbReference>
<evidence type="ECO:0000256" key="5">
    <source>
        <dbReference type="ARBA" id="ARBA00022679"/>
    </source>
</evidence>
<dbReference type="InterPro" id="IPR044946">
    <property type="entry name" value="Restrct_endonuc_typeI_TRD_sf"/>
</dbReference>
<evidence type="ECO:0000313" key="13">
    <source>
        <dbReference type="EMBL" id="AFN73366.1"/>
    </source>
</evidence>
<evidence type="ECO:0000256" key="6">
    <source>
        <dbReference type="ARBA" id="ARBA00022691"/>
    </source>
</evidence>
<accession>I7A061</accession>
<dbReference type="Pfam" id="PF02384">
    <property type="entry name" value="N6_Mtase"/>
    <property type="match status" value="1"/>
</dbReference>
<dbReference type="EC" id="2.1.1.72" evidence="3"/>
<evidence type="ECO:0000256" key="9">
    <source>
        <dbReference type="ARBA" id="ARBA00047942"/>
    </source>
</evidence>
<evidence type="ECO:0000256" key="4">
    <source>
        <dbReference type="ARBA" id="ARBA00022603"/>
    </source>
</evidence>
<evidence type="ECO:0000256" key="7">
    <source>
        <dbReference type="ARBA" id="ARBA00022747"/>
    </source>
</evidence>
<dbReference type="eggNOG" id="COG0286">
    <property type="taxonomic scope" value="Bacteria"/>
</dbReference>
<evidence type="ECO:0000256" key="2">
    <source>
        <dbReference type="ARBA" id="ARBA00010923"/>
    </source>
</evidence>
<dbReference type="SUPFAM" id="SSF116734">
    <property type="entry name" value="DNA methylase specificity domain"/>
    <property type="match status" value="2"/>
</dbReference>
<dbReference type="InterPro" id="IPR051537">
    <property type="entry name" value="DNA_Adenine_Mtase"/>
</dbReference>
<sequence length="869" mass="99092">MLDSETKRRIDTARDILVGKVPDPKSQVEQITIALIYKFMNDMDKESLEMGGKRTFFTGEYEKYSWDKIFDPRLGGHEMLSLYADAITRMSQNTNLPELFRNIFKNAYLPYRDPETLKLFLKTINEFTYDHSESLGDAFEYLLSVLGSQGDAGQFRTPRHIIDFMVEIVSPQKNELILDPACGTAGFLISAYKYIMRENTSEKYRSQNGNGRGDLLTTDEKKKLLTNFKGYDISPDMVRISLVNMYLHGFVNPQIYEYDTLTSEDRWNEYADVILANPPFMTPKGGIKPHKKFSVQSKRSEVLFVDYIAEHLTPTGRAAVIVPEGIIFQSANAYKQLRRMLVENYLYAVVSLPAGVFQPYSGVKTSILLMDKELARKTDSILFIKIENDGFDLGAQRRPIDRNDLPDALQVIREYLGKVRNGKVDEFNADEKPCSALLVKKEKLAENGEYYLTGDRYRVVEKRKHRKWPMVKLGEVCEIETGSRQKGGAVEKGIYSIGGEQISEDGSIRFDKMKYITEEYFKEMKKGILHYGDVLMVKDGATTGKIGYWKYSDKAAVNEHVYIFRANKDIKNQFLFRILQSNQFKSLLQPYIKGIIGGVSLEIKNIQIPLPPPEVQQEIVAEIEGYRKLIDGCRQVIDAWKPDVEGYLEEELKTYLAEHPGKQEELAEGHRPEPVEGWPMVKLGEVCEINPDSVYPYDIFGETEIVYIDITSVENGTGKVSFENKISAKNAPSRAKRVIKENDILLSTVRPNLKAFALLKGLPKNSIASTGFAVLRSKESIIPEYLYTCIFSEATMKQMTIKMGKGAYPSINTNDVENLTIPLPPLEVQQRIVEKIESERRVIDSLREMVKAYEEKIKRVIDKVWGGVV</sequence>
<dbReference type="EMBL" id="CP003557">
    <property type="protein sequence ID" value="AFN73366.1"/>
    <property type="molecule type" value="Genomic_DNA"/>
</dbReference>
<evidence type="ECO:0000313" key="14">
    <source>
        <dbReference type="Proteomes" id="UP000009011"/>
    </source>
</evidence>
<evidence type="ECO:0000256" key="1">
    <source>
        <dbReference type="ARBA" id="ARBA00006594"/>
    </source>
</evidence>
<feature type="domain" description="DNA methylase adenine-specific" evidence="12">
    <location>
        <begin position="133"/>
        <end position="464"/>
    </location>
</feature>
<dbReference type="PRINTS" id="PR00507">
    <property type="entry name" value="N12N6MTFRASE"/>
</dbReference>
<dbReference type="InterPro" id="IPR029063">
    <property type="entry name" value="SAM-dependent_MTases_sf"/>
</dbReference>
<dbReference type="Pfam" id="PF01420">
    <property type="entry name" value="Methylase_S"/>
    <property type="match status" value="2"/>
</dbReference>
<dbReference type="SUPFAM" id="SSF53335">
    <property type="entry name" value="S-adenosyl-L-methionine-dependent methyltransferases"/>
    <property type="match status" value="1"/>
</dbReference>
<dbReference type="InterPro" id="IPR000055">
    <property type="entry name" value="Restrct_endonuc_typeI_TRD"/>
</dbReference>